<feature type="compositionally biased region" description="Pro residues" evidence="4">
    <location>
        <begin position="67"/>
        <end position="77"/>
    </location>
</feature>
<dbReference type="PRINTS" id="PR00689">
    <property type="entry name" value="ACOABINDINGP"/>
</dbReference>
<evidence type="ECO:0000256" key="4">
    <source>
        <dbReference type="SAM" id="MobiDB-lite"/>
    </source>
</evidence>
<dbReference type="PROSITE" id="PS51228">
    <property type="entry name" value="ACB_2"/>
    <property type="match status" value="1"/>
</dbReference>
<dbReference type="GO" id="GO:0005777">
    <property type="term" value="C:peroxisome"/>
    <property type="evidence" value="ECO:0007669"/>
    <property type="project" value="UniProtKB-SubCell"/>
</dbReference>
<dbReference type="WBParaSite" id="Hba_21014">
    <property type="protein sequence ID" value="Hba_21014"/>
    <property type="gene ID" value="Hba_21014"/>
</dbReference>
<evidence type="ECO:0000259" key="6">
    <source>
        <dbReference type="PROSITE" id="PS51228"/>
    </source>
</evidence>
<proteinExistence type="predicted"/>
<dbReference type="Gene3D" id="1.10.12.10">
    <property type="entry name" value="Lyase 2-enoyl-coa Hydratase, Chain A, domain 2"/>
    <property type="match status" value="1"/>
</dbReference>
<name>A0A1I7XTD9_HETBA</name>
<feature type="chain" id="PRO_5009311454" evidence="5">
    <location>
        <begin position="19"/>
        <end position="575"/>
    </location>
</feature>
<dbReference type="Pfam" id="PF00378">
    <property type="entry name" value="ECH_1"/>
    <property type="match status" value="1"/>
</dbReference>
<protein>
    <submittedName>
        <fullName evidence="8">ACB domain-containing protein</fullName>
    </submittedName>
</protein>
<feature type="compositionally biased region" description="Polar residues" evidence="4">
    <location>
        <begin position="171"/>
        <end position="183"/>
    </location>
</feature>
<dbReference type="InterPro" id="IPR001753">
    <property type="entry name" value="Enoyl-CoA_hydra/iso"/>
</dbReference>
<keyword evidence="3" id="KW-0413">Isomerase</keyword>
<dbReference type="SUPFAM" id="SSF52096">
    <property type="entry name" value="ClpP/crotonase"/>
    <property type="match status" value="1"/>
</dbReference>
<dbReference type="Proteomes" id="UP000095283">
    <property type="component" value="Unplaced"/>
</dbReference>
<dbReference type="FunFam" id="3.90.226.10:FF:000084">
    <property type="entry name" value="Enoyl-CoA delta isomerase 2, mitochondrial"/>
    <property type="match status" value="1"/>
</dbReference>
<dbReference type="Gene3D" id="3.90.226.10">
    <property type="entry name" value="2-enoyl-CoA Hydratase, Chain A, domain 1"/>
    <property type="match status" value="1"/>
</dbReference>
<dbReference type="InterPro" id="IPR035984">
    <property type="entry name" value="Acyl-CoA-binding_sf"/>
</dbReference>
<dbReference type="SUPFAM" id="SSF47027">
    <property type="entry name" value="Acyl-CoA binding protein"/>
    <property type="match status" value="1"/>
</dbReference>
<dbReference type="InterPro" id="IPR029045">
    <property type="entry name" value="ClpP/crotonase-like_dom_sf"/>
</dbReference>
<sequence>MRGVVIFIALTFAMVLCAEEIPHASPIRNSTIKDIRRSPAYKQIDSAPRAHGFRRVSTGVRRAPESPRSPPKPRPVPMRAPLSVVPIPIPSLIPMNIPPMPTVTFPPMNTISLPTLPTIEMPTLPTFTMPPSFQRLMGITTPRSKILHGDNLDRPVGFERENRTDRKANHDQQPVNENKGLSSVRSRLPKFVDHSKDIVVSPEHNADWIVPFRKSFSSAQDLFVQAQENLKKLSEEPDVDVKLKIYALFKQATSGDVTGNRPNVMDFAGRAKFDAWANVKGISQNDAMIKYAQLIESLGNADMITQQKGVVPDGLKPVPGLDVTIEGKVFKITLNRPKKFNALTFDMYNGIIAALEASSANKTTVVTVITGAGNFFCSGNDLSNFSKAVSASKAEVKAMAEEAAIVLQKYIQAYIDHDKPLIALINGPAVGIAVTVLPLFDAVLSTDKSSFHTPFATLGQSPEGASSYTFPITMGQLKASEVLLFSKKLSAAEALERGLITEVIPDAEFASTSANIVKQYADLPPETLRINKGLLRSLHKDALTKTNEVECATIKERWQSKECASAIAAFLSRSK</sequence>
<dbReference type="Pfam" id="PF00887">
    <property type="entry name" value="ACBP"/>
    <property type="match status" value="1"/>
</dbReference>
<keyword evidence="7" id="KW-1185">Reference proteome</keyword>
<feature type="domain" description="ACB" evidence="6">
    <location>
        <begin position="219"/>
        <end position="304"/>
    </location>
</feature>
<evidence type="ECO:0000313" key="7">
    <source>
        <dbReference type="Proteomes" id="UP000095283"/>
    </source>
</evidence>
<dbReference type="Gene3D" id="1.20.80.10">
    <property type="match status" value="1"/>
</dbReference>
<dbReference type="InterPro" id="IPR014352">
    <property type="entry name" value="FERM/acyl-CoA-bd_prot_sf"/>
</dbReference>
<evidence type="ECO:0000256" key="1">
    <source>
        <dbReference type="ARBA" id="ARBA00004275"/>
    </source>
</evidence>
<evidence type="ECO:0000256" key="5">
    <source>
        <dbReference type="SAM" id="SignalP"/>
    </source>
</evidence>
<evidence type="ECO:0000313" key="8">
    <source>
        <dbReference type="WBParaSite" id="Hba_21014"/>
    </source>
</evidence>
<organism evidence="7 8">
    <name type="scientific">Heterorhabditis bacteriophora</name>
    <name type="common">Entomopathogenic nematode worm</name>
    <dbReference type="NCBI Taxonomy" id="37862"/>
    <lineage>
        <taxon>Eukaryota</taxon>
        <taxon>Metazoa</taxon>
        <taxon>Ecdysozoa</taxon>
        <taxon>Nematoda</taxon>
        <taxon>Chromadorea</taxon>
        <taxon>Rhabditida</taxon>
        <taxon>Rhabditina</taxon>
        <taxon>Rhabditomorpha</taxon>
        <taxon>Strongyloidea</taxon>
        <taxon>Heterorhabditidae</taxon>
        <taxon>Heterorhabditis</taxon>
    </lineage>
</organism>
<feature type="region of interest" description="Disordered" evidence="4">
    <location>
        <begin position="46"/>
        <end position="77"/>
    </location>
</feature>
<evidence type="ECO:0000256" key="2">
    <source>
        <dbReference type="ARBA" id="ARBA00023140"/>
    </source>
</evidence>
<dbReference type="CDD" id="cd06558">
    <property type="entry name" value="crotonase-like"/>
    <property type="match status" value="1"/>
</dbReference>
<dbReference type="PANTHER" id="PTHR43684:SF1">
    <property type="entry name" value="ENOYL-COA DELTA ISOMERASE 2"/>
    <property type="match status" value="1"/>
</dbReference>
<evidence type="ECO:0000256" key="3">
    <source>
        <dbReference type="ARBA" id="ARBA00023235"/>
    </source>
</evidence>
<dbReference type="InterPro" id="IPR014748">
    <property type="entry name" value="Enoyl-CoA_hydra_C"/>
</dbReference>
<comment type="subcellular location">
    <subcellularLocation>
        <location evidence="1">Peroxisome</location>
    </subcellularLocation>
</comment>
<dbReference type="InterPro" id="IPR000582">
    <property type="entry name" value="Acyl-CoA-binding_protein"/>
</dbReference>
<keyword evidence="2" id="KW-0576">Peroxisome</keyword>
<dbReference type="InterPro" id="IPR051053">
    <property type="entry name" value="ECH/Chromodomain_protein"/>
</dbReference>
<dbReference type="GO" id="GO:0000062">
    <property type="term" value="F:fatty-acyl-CoA binding"/>
    <property type="evidence" value="ECO:0007669"/>
    <property type="project" value="InterPro"/>
</dbReference>
<dbReference type="GO" id="GO:0004165">
    <property type="term" value="F:delta(3)-delta(2)-enoyl-CoA isomerase activity"/>
    <property type="evidence" value="ECO:0007669"/>
    <property type="project" value="UniProtKB-ARBA"/>
</dbReference>
<dbReference type="PANTHER" id="PTHR43684">
    <property type="match status" value="1"/>
</dbReference>
<accession>A0A1I7XTD9</accession>
<feature type="signal peptide" evidence="5">
    <location>
        <begin position="1"/>
        <end position="18"/>
    </location>
</feature>
<feature type="region of interest" description="Disordered" evidence="4">
    <location>
        <begin position="164"/>
        <end position="183"/>
    </location>
</feature>
<dbReference type="AlphaFoldDB" id="A0A1I7XTD9"/>
<keyword evidence="5" id="KW-0732">Signal</keyword>
<reference evidence="8" key="1">
    <citation type="submission" date="2016-11" db="UniProtKB">
        <authorList>
            <consortium name="WormBaseParasite"/>
        </authorList>
    </citation>
    <scope>IDENTIFICATION</scope>
</reference>